<evidence type="ECO:0000313" key="2">
    <source>
        <dbReference type="EMBL" id="MFD1141194.1"/>
    </source>
</evidence>
<dbReference type="SUPFAM" id="SSF56281">
    <property type="entry name" value="Metallo-hydrolase/oxidoreductase"/>
    <property type="match status" value="1"/>
</dbReference>
<dbReference type="CDD" id="cd07721">
    <property type="entry name" value="yflN-like_MBL-fold"/>
    <property type="match status" value="1"/>
</dbReference>
<dbReference type="EMBL" id="JBHTLP010000007">
    <property type="protein sequence ID" value="MFD1141194.1"/>
    <property type="molecule type" value="Genomic_DNA"/>
</dbReference>
<evidence type="ECO:0000313" key="3">
    <source>
        <dbReference type="Proteomes" id="UP001597116"/>
    </source>
</evidence>
<dbReference type="Proteomes" id="UP001597116">
    <property type="component" value="Unassembled WGS sequence"/>
</dbReference>
<name>A0ABW3QHX5_9BACT</name>
<gene>
    <name evidence="2" type="ORF">ACFQ4C_08745</name>
</gene>
<dbReference type="Gene3D" id="3.60.15.10">
    <property type="entry name" value="Ribonuclease Z/Hydroxyacylglutathione hydrolase-like"/>
    <property type="match status" value="1"/>
</dbReference>
<reference evidence="3" key="1">
    <citation type="journal article" date="2019" name="Int. J. Syst. Evol. Microbiol.">
        <title>The Global Catalogue of Microorganisms (GCM) 10K type strain sequencing project: providing services to taxonomists for standard genome sequencing and annotation.</title>
        <authorList>
            <consortium name="The Broad Institute Genomics Platform"/>
            <consortium name="The Broad Institute Genome Sequencing Center for Infectious Disease"/>
            <person name="Wu L."/>
            <person name="Ma J."/>
        </authorList>
    </citation>
    <scope>NUCLEOTIDE SEQUENCE [LARGE SCALE GENOMIC DNA]</scope>
    <source>
        <strain evidence="3">CCUG 55608</strain>
    </source>
</reference>
<dbReference type="RefSeq" id="WP_379884243.1">
    <property type="nucleotide sequence ID" value="NZ_JBHTLP010000007.1"/>
</dbReference>
<organism evidence="2 3">
    <name type="scientific">Larkinella insperata</name>
    <dbReference type="NCBI Taxonomy" id="332158"/>
    <lineage>
        <taxon>Bacteria</taxon>
        <taxon>Pseudomonadati</taxon>
        <taxon>Bacteroidota</taxon>
        <taxon>Cytophagia</taxon>
        <taxon>Cytophagales</taxon>
        <taxon>Spirosomataceae</taxon>
        <taxon>Larkinella</taxon>
    </lineage>
</organism>
<accession>A0ABW3QHX5</accession>
<evidence type="ECO:0000259" key="1">
    <source>
        <dbReference type="SMART" id="SM00849"/>
    </source>
</evidence>
<protein>
    <submittedName>
        <fullName evidence="2">MBL fold metallo-hydrolase</fullName>
    </submittedName>
</protein>
<dbReference type="InterPro" id="IPR050855">
    <property type="entry name" value="NDM-1-like"/>
</dbReference>
<comment type="caution">
    <text evidence="2">The sequence shown here is derived from an EMBL/GenBank/DDBJ whole genome shotgun (WGS) entry which is preliminary data.</text>
</comment>
<dbReference type="SMART" id="SM00849">
    <property type="entry name" value="Lactamase_B"/>
    <property type="match status" value="1"/>
</dbReference>
<dbReference type="PANTHER" id="PTHR42951:SF17">
    <property type="entry name" value="METALLO-BETA-LACTAMASE DOMAIN-CONTAINING PROTEIN"/>
    <property type="match status" value="1"/>
</dbReference>
<feature type="domain" description="Metallo-beta-lactamase" evidence="1">
    <location>
        <begin position="18"/>
        <end position="214"/>
    </location>
</feature>
<dbReference type="PANTHER" id="PTHR42951">
    <property type="entry name" value="METALLO-BETA-LACTAMASE DOMAIN-CONTAINING"/>
    <property type="match status" value="1"/>
</dbReference>
<dbReference type="Pfam" id="PF00753">
    <property type="entry name" value="Lactamase_B"/>
    <property type="match status" value="1"/>
</dbReference>
<sequence>MASLQPITRSLFQIALGGVNLFVIKDNGLTLIDTGYSRSLEAIVNALYRGGESPDQIKQIVLTHAHPDHAGSAAALQRQLGVPVLAHQHEAALLEVGLSGQAPIHRSPGFINWLIYQAFIKRGANTVDPLVVDGHLNHGDVLAVAGGLQVLHTPGHSAGHLAFWLKQEGVMILGDTCQNLMGLALSTVYEDRALGIQSVLAIAQHNFDQAVFGHGRWIRKGASQKLKRAFSRLQNQT</sequence>
<dbReference type="InterPro" id="IPR001279">
    <property type="entry name" value="Metallo-B-lactamas"/>
</dbReference>
<proteinExistence type="predicted"/>
<keyword evidence="3" id="KW-1185">Reference proteome</keyword>
<dbReference type="InterPro" id="IPR036866">
    <property type="entry name" value="RibonucZ/Hydroxyglut_hydro"/>
</dbReference>